<dbReference type="InterPro" id="IPR006015">
    <property type="entry name" value="Universal_stress_UspA"/>
</dbReference>
<dbReference type="InterPro" id="IPR006016">
    <property type="entry name" value="UspA"/>
</dbReference>
<evidence type="ECO:0000313" key="3">
    <source>
        <dbReference type="EMBL" id="SMY04320.1"/>
    </source>
</evidence>
<evidence type="ECO:0000256" key="1">
    <source>
        <dbReference type="ARBA" id="ARBA00008791"/>
    </source>
</evidence>
<dbReference type="EMBL" id="FXZI01000019">
    <property type="protein sequence ID" value="SMY04320.1"/>
    <property type="molecule type" value="Genomic_DNA"/>
</dbReference>
<feature type="domain" description="UspA" evidence="2">
    <location>
        <begin position="16"/>
        <end position="97"/>
    </location>
</feature>
<feature type="domain" description="UspA" evidence="2">
    <location>
        <begin position="120"/>
        <end position="258"/>
    </location>
</feature>
<gene>
    <name evidence="3" type="ORF">BAURA86_03640</name>
</gene>
<dbReference type="CDD" id="cd00293">
    <property type="entry name" value="USP-like"/>
    <property type="match status" value="1"/>
</dbReference>
<accession>A0A2H1KX67</accession>
<dbReference type="PANTHER" id="PTHR46553">
    <property type="entry name" value="ADENINE NUCLEOTIDE ALPHA HYDROLASES-LIKE SUPERFAMILY PROTEIN"/>
    <property type="match status" value="1"/>
</dbReference>
<sequence length="264" mass="28300">MMYTGEPAVLVSPEARAERDRANQLLDIARELLRDYPGEVTFSTAEGSPAGVLAALSARAQTLAVGARGRGGFLGQLLGSVAAALPAHAQCPTVVVPEESRPAGGQDPEASAPVRTTAPVVAGVDLSESSRPVLLLAAQHAQRLEAPLQVLTAMPLLREWRYWYPDLEVYDTTTELRRSNLTGTLEKSIDWLRQRHPSLDITVEVELGDPGDVLEAMTRTAQLTVLGTRGRGAVRSALLGSISREVLNRAQGPVMVVPTEQAER</sequence>
<comment type="similarity">
    <text evidence="1">Belongs to the universal stress protein A family.</text>
</comment>
<evidence type="ECO:0000313" key="4">
    <source>
        <dbReference type="Proteomes" id="UP000234300"/>
    </source>
</evidence>
<protein>
    <submittedName>
        <fullName evidence="3">Nucleotide-binding universal stress protein, UspA family</fullName>
    </submittedName>
</protein>
<dbReference type="SUPFAM" id="SSF52402">
    <property type="entry name" value="Adenine nucleotide alpha hydrolases-like"/>
    <property type="match status" value="2"/>
</dbReference>
<reference evidence="3 4" key="1">
    <citation type="submission" date="2017-03" db="EMBL/GenBank/DDBJ databases">
        <authorList>
            <person name="Afonso C.L."/>
            <person name="Miller P.J."/>
            <person name="Scott M.A."/>
            <person name="Spackman E."/>
            <person name="Goraichik I."/>
            <person name="Dimitrov K.M."/>
            <person name="Suarez D.L."/>
            <person name="Swayne D.E."/>
        </authorList>
    </citation>
    <scope>NUCLEOTIDE SEQUENCE [LARGE SCALE GENOMIC DNA]</scope>
    <source>
        <strain evidence="4">8(6)</strain>
    </source>
</reference>
<dbReference type="AlphaFoldDB" id="A0A2H1KX67"/>
<dbReference type="InterPro" id="IPR014729">
    <property type="entry name" value="Rossmann-like_a/b/a_fold"/>
</dbReference>
<dbReference type="PRINTS" id="PR01438">
    <property type="entry name" value="UNVRSLSTRESS"/>
</dbReference>
<dbReference type="PANTHER" id="PTHR46553:SF3">
    <property type="entry name" value="ADENINE NUCLEOTIDE ALPHA HYDROLASES-LIKE SUPERFAMILY PROTEIN"/>
    <property type="match status" value="1"/>
</dbReference>
<organism evidence="3 4">
    <name type="scientific">Brevibacterium aurantiacum</name>
    <dbReference type="NCBI Taxonomy" id="273384"/>
    <lineage>
        <taxon>Bacteria</taxon>
        <taxon>Bacillati</taxon>
        <taxon>Actinomycetota</taxon>
        <taxon>Actinomycetes</taxon>
        <taxon>Micrococcales</taxon>
        <taxon>Brevibacteriaceae</taxon>
        <taxon>Brevibacterium</taxon>
    </lineage>
</organism>
<name>A0A2H1KX67_BREAU</name>
<evidence type="ECO:0000259" key="2">
    <source>
        <dbReference type="Pfam" id="PF00582"/>
    </source>
</evidence>
<dbReference type="Proteomes" id="UP000234300">
    <property type="component" value="Unassembled WGS sequence"/>
</dbReference>
<dbReference type="Pfam" id="PF00582">
    <property type="entry name" value="Usp"/>
    <property type="match status" value="2"/>
</dbReference>
<proteinExistence type="inferred from homology"/>
<dbReference type="RefSeq" id="WP_101557532.1">
    <property type="nucleotide sequence ID" value="NZ_FXZI01000019.1"/>
</dbReference>
<dbReference type="Gene3D" id="3.40.50.620">
    <property type="entry name" value="HUPs"/>
    <property type="match status" value="2"/>
</dbReference>